<dbReference type="GO" id="GO:0008061">
    <property type="term" value="F:chitin binding"/>
    <property type="evidence" value="ECO:0007669"/>
    <property type="project" value="UniProtKB-KW"/>
</dbReference>
<dbReference type="InterPro" id="IPR036508">
    <property type="entry name" value="Chitin-bd_dom_sf"/>
</dbReference>
<keyword evidence="1" id="KW-0147">Chitin-binding</keyword>
<keyword evidence="10" id="KW-1185">Reference proteome</keyword>
<feature type="domain" description="Chitin-binding type-2" evidence="8">
    <location>
        <begin position="339"/>
        <end position="398"/>
    </location>
</feature>
<feature type="region of interest" description="Disordered" evidence="6">
    <location>
        <begin position="263"/>
        <end position="282"/>
    </location>
</feature>
<feature type="region of interest" description="Disordered" evidence="6">
    <location>
        <begin position="149"/>
        <end position="168"/>
    </location>
</feature>
<dbReference type="InterPro" id="IPR051940">
    <property type="entry name" value="Chitin_bind-dev_reg"/>
</dbReference>
<dbReference type="Proteomes" id="UP001105220">
    <property type="component" value="Unplaced"/>
</dbReference>
<feature type="compositionally biased region" description="Basic and acidic residues" evidence="6">
    <location>
        <begin position="213"/>
        <end position="228"/>
    </location>
</feature>
<dbReference type="GeneID" id="120961514"/>
<feature type="domain" description="Chitin-binding type-2" evidence="8">
    <location>
        <begin position="514"/>
        <end position="574"/>
    </location>
</feature>
<evidence type="ECO:0000256" key="1">
    <source>
        <dbReference type="ARBA" id="ARBA00022669"/>
    </source>
</evidence>
<dbReference type="VEuPathDB" id="VectorBase:ACMO_004508"/>
<dbReference type="SMART" id="SM00494">
    <property type="entry name" value="ChtBD2"/>
    <property type="match status" value="4"/>
</dbReference>
<dbReference type="VEuPathDB" id="VectorBase:ACON2_033452"/>
<evidence type="ECO:0000256" key="3">
    <source>
        <dbReference type="ARBA" id="ARBA00022737"/>
    </source>
</evidence>
<evidence type="ECO:0000313" key="10">
    <source>
        <dbReference type="Proteomes" id="UP001105220"/>
    </source>
</evidence>
<dbReference type="SUPFAM" id="SSF57625">
    <property type="entry name" value="Invertebrate chitin-binding proteins"/>
    <property type="match status" value="4"/>
</dbReference>
<keyword evidence="4" id="KW-1015">Disulfide bond</keyword>
<evidence type="ECO:0000256" key="7">
    <source>
        <dbReference type="SAM" id="SignalP"/>
    </source>
</evidence>
<feature type="region of interest" description="Disordered" evidence="6">
    <location>
        <begin position="288"/>
        <end position="307"/>
    </location>
</feature>
<dbReference type="PANTHER" id="PTHR23301">
    <property type="entry name" value="CHITIN BINDING PERITROPHIN-A"/>
    <property type="match status" value="1"/>
</dbReference>
<feature type="compositionally biased region" description="Polar residues" evidence="6">
    <location>
        <begin position="149"/>
        <end position="163"/>
    </location>
</feature>
<dbReference type="Gene3D" id="2.170.140.10">
    <property type="entry name" value="Chitin binding domain"/>
    <property type="match status" value="4"/>
</dbReference>
<keyword evidence="5" id="KW-0325">Glycoprotein</keyword>
<name>A0A6E8VPR7_ANOCL</name>
<dbReference type="PROSITE" id="PS50940">
    <property type="entry name" value="CHIT_BIND_II"/>
    <property type="match status" value="4"/>
</dbReference>
<feature type="compositionally biased region" description="Polar residues" evidence="6">
    <location>
        <begin position="292"/>
        <end position="307"/>
    </location>
</feature>
<dbReference type="InterPro" id="IPR002557">
    <property type="entry name" value="Chitin-bd_dom"/>
</dbReference>
<evidence type="ECO:0000313" key="9">
    <source>
        <dbReference type="EnsemblMetazoa" id="ACON006434-PA"/>
    </source>
</evidence>
<feature type="chain" id="PRO_5039943880" evidence="7">
    <location>
        <begin position="22"/>
        <end position="577"/>
    </location>
</feature>
<feature type="signal peptide" evidence="7">
    <location>
        <begin position="1"/>
        <end position="21"/>
    </location>
</feature>
<evidence type="ECO:0000256" key="5">
    <source>
        <dbReference type="ARBA" id="ARBA00023180"/>
    </source>
</evidence>
<keyword evidence="3" id="KW-0677">Repeat</keyword>
<evidence type="ECO:0000259" key="8">
    <source>
        <dbReference type="PROSITE" id="PS50940"/>
    </source>
</evidence>
<dbReference type="RefSeq" id="XP_040241211.2">
    <property type="nucleotide sequence ID" value="XM_040385277.2"/>
</dbReference>
<evidence type="ECO:0000256" key="4">
    <source>
        <dbReference type="ARBA" id="ARBA00023157"/>
    </source>
</evidence>
<protein>
    <submittedName>
        <fullName evidence="9">Chitin-binding type-2 domain-containing protein</fullName>
    </submittedName>
</protein>
<dbReference type="VEuPathDB" id="VectorBase:ACON006434"/>
<reference evidence="9" key="2">
    <citation type="submission" date="2020-05" db="UniProtKB">
        <authorList>
            <consortium name="EnsemblMetazoa"/>
        </authorList>
    </citation>
    <scope>IDENTIFICATION</scope>
    <source>
        <strain evidence="9">Ngousso</strain>
    </source>
</reference>
<dbReference type="EnsemblMetazoa" id="ACON006434-RA">
    <property type="protein sequence ID" value="ACON006434-PA"/>
    <property type="gene ID" value="ACON006434"/>
</dbReference>
<dbReference type="GO" id="GO:0005576">
    <property type="term" value="C:extracellular region"/>
    <property type="evidence" value="ECO:0007669"/>
    <property type="project" value="InterPro"/>
</dbReference>
<feature type="compositionally biased region" description="Basic and acidic residues" evidence="6">
    <location>
        <begin position="240"/>
        <end position="254"/>
    </location>
</feature>
<feature type="compositionally biased region" description="Basic and acidic residues" evidence="6">
    <location>
        <begin position="182"/>
        <end position="201"/>
    </location>
</feature>
<dbReference type="KEGG" id="acoz:120961514"/>
<proteinExistence type="predicted"/>
<keyword evidence="2 7" id="KW-0732">Signal</keyword>
<evidence type="ECO:0000256" key="2">
    <source>
        <dbReference type="ARBA" id="ARBA00022729"/>
    </source>
</evidence>
<feature type="region of interest" description="Disordered" evidence="6">
    <location>
        <begin position="174"/>
        <end position="254"/>
    </location>
</feature>
<feature type="region of interest" description="Disordered" evidence="6">
    <location>
        <begin position="117"/>
        <end position="138"/>
    </location>
</feature>
<feature type="domain" description="Chitin-binding type-2" evidence="8">
    <location>
        <begin position="39"/>
        <end position="96"/>
    </location>
</feature>
<feature type="compositionally biased region" description="Polar residues" evidence="6">
    <location>
        <begin position="265"/>
        <end position="279"/>
    </location>
</feature>
<dbReference type="AlphaFoldDB" id="A0A6E8VPR7"/>
<accession>A0A6E8VPR7</accession>
<reference key="1">
    <citation type="journal article" date="2019" name="Genes (Basel)">
        <title>A High-Quality De novo Genome Assembly from a Single Mosquito Using PacBio Sequencing.</title>
        <authorList>
            <person name="Kingan S.B."/>
            <person name="Heaton H."/>
            <person name="Cudini J."/>
            <person name="Lambert C.C."/>
            <person name="Baybayan P."/>
            <person name="Galvin B.D."/>
            <person name="Durbin R."/>
            <person name="Korlach J."/>
            <person name="Lawniczak M.K.N."/>
        </authorList>
    </citation>
    <scope>NUCLEOTIDE SEQUENCE [LARGE SCALE GENOMIC DNA]</scope>
    <source>
        <strain>Mali-NIH</strain>
    </source>
</reference>
<evidence type="ECO:0000256" key="6">
    <source>
        <dbReference type="SAM" id="MobiDB-lite"/>
    </source>
</evidence>
<dbReference type="Pfam" id="PF01607">
    <property type="entry name" value="CBM_14"/>
    <property type="match status" value="4"/>
</dbReference>
<dbReference type="PANTHER" id="PTHR23301:SF0">
    <property type="entry name" value="CHITIN-BINDING TYPE-2 DOMAIN-CONTAINING PROTEIN-RELATED"/>
    <property type="match status" value="1"/>
</dbReference>
<sequence length="577" mass="63359">MSGWPILILLALASLTFSANAQESCLRCGFPTGNKLHAHAHCAQTGPHKYFRDQHDCAKFYQCNRGTAYEFLCAEGYGFNEEQNACEHIAKVRCPTVSSDPSNTHQLEYDFVRASGAGQRNRTSSHEESSHHSSSHQLEYDFVRASGAGQRNRTSNHEGSTSHQLEHEVVRASGAGQRNRTSGHEESSHHSSSHQQEHDFVRASGAGQRNRTSSHEGSHTHQLEHDFVRASGAGQRNRTSGHEESSHHSSSHQLEHDFVRASGAGQRNRTSSHEGSTSHQLEHEFVRASGAGQRNRTSSHEGSTSHQLEYDFVRASGAGQRNQTTCNICQQAKQVIRRHGNCPRTNGYYPVMFRNEKDCSQFYQCDHGTAYLIQCPAGLHFNTRLSVCDYPDKVDCNGPVLNEHVTGGANGGHGGSPSCAVCQSATSVVHRHPQCPTRNGPHPIMFRHRTDCTKYYQCDHGTAFEITCPAGLHFNTALSVCDYPERVGCSEGAEGSGGASEAPAVDHPVVAKIHPNCPAVTGRQEPAYWAHPHECGKYFGCQWGCVELLSCPAGHRWDDAQKACSPDESLECANAEW</sequence>
<organism evidence="9 10">
    <name type="scientific">Anopheles coluzzii</name>
    <name type="common">African malaria mosquito</name>
    <dbReference type="NCBI Taxonomy" id="1518534"/>
    <lineage>
        <taxon>Eukaryota</taxon>
        <taxon>Metazoa</taxon>
        <taxon>Ecdysozoa</taxon>
        <taxon>Arthropoda</taxon>
        <taxon>Hexapoda</taxon>
        <taxon>Insecta</taxon>
        <taxon>Pterygota</taxon>
        <taxon>Neoptera</taxon>
        <taxon>Endopterygota</taxon>
        <taxon>Diptera</taxon>
        <taxon>Nematocera</taxon>
        <taxon>Culicoidea</taxon>
        <taxon>Culicidae</taxon>
        <taxon>Anophelinae</taxon>
        <taxon>Anopheles</taxon>
    </lineage>
</organism>
<feature type="domain" description="Chitin-binding type-2" evidence="8">
    <location>
        <begin position="432"/>
        <end position="491"/>
    </location>
</feature>